<accession>W0SIR7</accession>
<dbReference type="InterPro" id="IPR030995">
    <property type="entry name" value="SoxZ"/>
</dbReference>
<gene>
    <name evidence="2" type="primary">soxZ</name>
    <name evidence="2" type="ORF">SUTH_02727</name>
</gene>
<dbReference type="KEGG" id="shd:SUTH_02727"/>
<keyword evidence="3" id="KW-1185">Reference proteome</keyword>
<dbReference type="RefSeq" id="WP_041099961.1">
    <property type="nucleotide sequence ID" value="NZ_AP012547.1"/>
</dbReference>
<dbReference type="EMBL" id="AP012547">
    <property type="protein sequence ID" value="BAO30506.1"/>
    <property type="molecule type" value="Genomic_DNA"/>
</dbReference>
<dbReference type="STRING" id="1223802.SUTH_02727"/>
<evidence type="ECO:0000313" key="2">
    <source>
        <dbReference type="EMBL" id="BAO30506.1"/>
    </source>
</evidence>
<feature type="domain" description="Sulphur oxidation protein SoxZ" evidence="1">
    <location>
        <begin position="7"/>
        <end position="100"/>
    </location>
</feature>
<dbReference type="InterPro" id="IPR013783">
    <property type="entry name" value="Ig-like_fold"/>
</dbReference>
<evidence type="ECO:0000313" key="3">
    <source>
        <dbReference type="Proteomes" id="UP000031637"/>
    </source>
</evidence>
<dbReference type="AlphaFoldDB" id="W0SIR7"/>
<reference evidence="2 3" key="1">
    <citation type="journal article" date="2014" name="Syst. Appl. Microbiol.">
        <title>Complete genomes of freshwater sulfur oxidizers Sulfuricella denitrificans skB26 and Sulfuritalea hydrogenivorans sk43H: genetic insights into the sulfur oxidation pathway of betaproteobacteria.</title>
        <authorList>
            <person name="Watanabe T."/>
            <person name="Kojima H."/>
            <person name="Fukui M."/>
        </authorList>
    </citation>
    <scope>NUCLEOTIDE SEQUENCE [LARGE SCALE GENOMIC DNA]</scope>
    <source>
        <strain evidence="2">DSM22779</strain>
    </source>
</reference>
<dbReference type="Proteomes" id="UP000031637">
    <property type="component" value="Chromosome"/>
</dbReference>
<name>W0SIR7_9PROT</name>
<dbReference type="NCBIfam" id="TIGR04490">
    <property type="entry name" value="SoxZ_true"/>
    <property type="match status" value="1"/>
</dbReference>
<dbReference type="HOGENOM" id="CLU_172621_1_0_4"/>
<protein>
    <submittedName>
        <fullName evidence="2">Sulfur compound chelating protein SoxZ</fullName>
    </submittedName>
</protein>
<dbReference type="Gene3D" id="2.60.40.10">
    <property type="entry name" value="Immunoglobulins"/>
    <property type="match status" value="1"/>
</dbReference>
<proteinExistence type="predicted"/>
<dbReference type="SUPFAM" id="SSF81296">
    <property type="entry name" value="E set domains"/>
    <property type="match status" value="1"/>
</dbReference>
<dbReference type="OrthoDB" id="9795530at2"/>
<sequence>MADPMKIRAQLKGDVAEIRILMSHAMETGQRKDAAGNTVPAHFIQSMTVAVGGKIVVDGQLGTSISRNPVFGFKMKGAKAGDKVVVNWVDNKGDKRTDEAAVA</sequence>
<evidence type="ECO:0000259" key="1">
    <source>
        <dbReference type="Pfam" id="PF08770"/>
    </source>
</evidence>
<dbReference type="InterPro" id="IPR014880">
    <property type="entry name" value="SoxZ_dom"/>
</dbReference>
<dbReference type="InterPro" id="IPR014756">
    <property type="entry name" value="Ig_E-set"/>
</dbReference>
<dbReference type="Pfam" id="PF08770">
    <property type="entry name" value="SoxZ"/>
    <property type="match status" value="1"/>
</dbReference>
<organism evidence="2 3">
    <name type="scientific">Sulfuritalea hydrogenivorans sk43H</name>
    <dbReference type="NCBI Taxonomy" id="1223802"/>
    <lineage>
        <taxon>Bacteria</taxon>
        <taxon>Pseudomonadati</taxon>
        <taxon>Pseudomonadota</taxon>
        <taxon>Betaproteobacteria</taxon>
        <taxon>Nitrosomonadales</taxon>
        <taxon>Sterolibacteriaceae</taxon>
        <taxon>Sulfuritalea</taxon>
    </lineage>
</organism>